<organism evidence="1 2">
    <name type="scientific">Planosporangium mesophilum</name>
    <dbReference type="NCBI Taxonomy" id="689768"/>
    <lineage>
        <taxon>Bacteria</taxon>
        <taxon>Bacillati</taxon>
        <taxon>Actinomycetota</taxon>
        <taxon>Actinomycetes</taxon>
        <taxon>Micromonosporales</taxon>
        <taxon>Micromonosporaceae</taxon>
        <taxon>Planosporangium</taxon>
    </lineage>
</organism>
<dbReference type="EMBL" id="BOON01000006">
    <property type="protein sequence ID" value="GII21217.1"/>
    <property type="molecule type" value="Genomic_DNA"/>
</dbReference>
<comment type="caution">
    <text evidence="1">The sequence shown here is derived from an EMBL/GenBank/DDBJ whole genome shotgun (WGS) entry which is preliminary data.</text>
</comment>
<sequence>MASATTSAVLPNRVGVIANSYRVKTAADSPNAHAAASTANDARIISCLWVDRPIWGLKGFLSVRLVLRIGVDRARGPPGTSSLCPIGLFCGFYTLKNGKSA</sequence>
<dbReference type="Proteomes" id="UP000599074">
    <property type="component" value="Unassembled WGS sequence"/>
</dbReference>
<accession>A0A8J3WYI6</accession>
<keyword evidence="2" id="KW-1185">Reference proteome</keyword>
<name>A0A8J3WYI6_9ACTN</name>
<gene>
    <name evidence="1" type="ORF">Pme01_08140</name>
</gene>
<protein>
    <submittedName>
        <fullName evidence="1">Uncharacterized protein</fullName>
    </submittedName>
</protein>
<dbReference type="AlphaFoldDB" id="A0A8J3WYI6"/>
<evidence type="ECO:0000313" key="1">
    <source>
        <dbReference type="EMBL" id="GII21217.1"/>
    </source>
</evidence>
<proteinExistence type="predicted"/>
<evidence type="ECO:0000313" key="2">
    <source>
        <dbReference type="Proteomes" id="UP000599074"/>
    </source>
</evidence>
<reference evidence="1" key="1">
    <citation type="submission" date="2021-01" db="EMBL/GenBank/DDBJ databases">
        <title>Whole genome shotgun sequence of Planosporangium mesophilum NBRC 109066.</title>
        <authorList>
            <person name="Komaki H."/>
            <person name="Tamura T."/>
        </authorList>
    </citation>
    <scope>NUCLEOTIDE SEQUENCE</scope>
    <source>
        <strain evidence="1">NBRC 109066</strain>
    </source>
</reference>